<dbReference type="Proteomes" id="UP000799764">
    <property type="component" value="Unassembled WGS sequence"/>
</dbReference>
<reference evidence="2" key="1">
    <citation type="journal article" date="2020" name="Stud. Mycol.">
        <title>101 Dothideomycetes genomes: a test case for predicting lifestyles and emergence of pathogens.</title>
        <authorList>
            <person name="Haridas S."/>
            <person name="Albert R."/>
            <person name="Binder M."/>
            <person name="Bloem J."/>
            <person name="Labutti K."/>
            <person name="Salamov A."/>
            <person name="Andreopoulos B."/>
            <person name="Baker S."/>
            <person name="Barry K."/>
            <person name="Bills G."/>
            <person name="Bluhm B."/>
            <person name="Cannon C."/>
            <person name="Castanera R."/>
            <person name="Culley D."/>
            <person name="Daum C."/>
            <person name="Ezra D."/>
            <person name="Gonzalez J."/>
            <person name="Henrissat B."/>
            <person name="Kuo A."/>
            <person name="Liang C."/>
            <person name="Lipzen A."/>
            <person name="Lutzoni F."/>
            <person name="Magnuson J."/>
            <person name="Mondo S."/>
            <person name="Nolan M."/>
            <person name="Ohm R."/>
            <person name="Pangilinan J."/>
            <person name="Park H.-J."/>
            <person name="Ramirez L."/>
            <person name="Alfaro M."/>
            <person name="Sun H."/>
            <person name="Tritt A."/>
            <person name="Yoshinaga Y."/>
            <person name="Zwiers L.-H."/>
            <person name="Turgeon B."/>
            <person name="Goodwin S."/>
            <person name="Spatafora J."/>
            <person name="Crous P."/>
            <person name="Grigoriev I."/>
        </authorList>
    </citation>
    <scope>NUCLEOTIDE SEQUENCE</scope>
    <source>
        <strain evidence="2">CBS 690.94</strain>
    </source>
</reference>
<comment type="caution">
    <text evidence="2">The sequence shown here is derived from an EMBL/GenBank/DDBJ whole genome shotgun (WGS) entry which is preliminary data.</text>
</comment>
<dbReference type="OrthoDB" id="3944737at2759"/>
<feature type="region of interest" description="Disordered" evidence="1">
    <location>
        <begin position="313"/>
        <end position="334"/>
    </location>
</feature>
<evidence type="ECO:0000256" key="1">
    <source>
        <dbReference type="SAM" id="MobiDB-lite"/>
    </source>
</evidence>
<name>A0A9P4PBV6_9PLEO</name>
<dbReference type="EMBL" id="MU001504">
    <property type="protein sequence ID" value="KAF2442149.1"/>
    <property type="molecule type" value="Genomic_DNA"/>
</dbReference>
<feature type="region of interest" description="Disordered" evidence="1">
    <location>
        <begin position="348"/>
        <end position="431"/>
    </location>
</feature>
<organism evidence="2 3">
    <name type="scientific">Karstenula rhodostoma CBS 690.94</name>
    <dbReference type="NCBI Taxonomy" id="1392251"/>
    <lineage>
        <taxon>Eukaryota</taxon>
        <taxon>Fungi</taxon>
        <taxon>Dikarya</taxon>
        <taxon>Ascomycota</taxon>
        <taxon>Pezizomycotina</taxon>
        <taxon>Dothideomycetes</taxon>
        <taxon>Pleosporomycetidae</taxon>
        <taxon>Pleosporales</taxon>
        <taxon>Massarineae</taxon>
        <taxon>Didymosphaeriaceae</taxon>
        <taxon>Karstenula</taxon>
    </lineage>
</organism>
<keyword evidence="3" id="KW-1185">Reference proteome</keyword>
<dbReference type="AlphaFoldDB" id="A0A9P4PBV6"/>
<sequence length="431" mass="49009">MEETLLDYLRRENPTVAHIDIPNRSKSTTRCRTYSRPKWIARWEDFNTETIHGMYADILRHVETRDRIRLREIDLRVRNETGFEKVVDKWNEKIVFKALEETSECMGRDDLIYIVPGVKAQYVQGATKKYRPDWAAIAMNSQGETGDILPKNLLPGDTKYSKDWTSASVKEGDCRHMVDPRHVPGWFWPVAQVYTYCYRLQRRYAYIITDAELVLFRIGPLRDSPPEPSPVSQNLEIKELDVDGKIEFVSIPWANGRNEMGVELGEPNGLSVNTALWWLHLQAASNNSIRWTYPPLQNDALSYTPLEHDISLSRNDSFRPSADDAQTERAPSEVYDDSRYQLSFMEEQEAAQFSVPESSAASIGPSSRRRTADRNQTASSFGSTAANSSFVSHSSVTSSKNRVEKSKGKTAKRGRPTISNSGNKRGSSKKS</sequence>
<gene>
    <name evidence="2" type="ORF">P171DRAFT_433707</name>
</gene>
<feature type="compositionally biased region" description="Low complexity" evidence="1">
    <location>
        <begin position="383"/>
        <end position="399"/>
    </location>
</feature>
<protein>
    <submittedName>
        <fullName evidence="2">Uncharacterized protein</fullName>
    </submittedName>
</protein>
<feature type="compositionally biased region" description="Polar residues" evidence="1">
    <location>
        <begin position="355"/>
        <end position="365"/>
    </location>
</feature>
<proteinExistence type="predicted"/>
<accession>A0A9P4PBV6</accession>
<evidence type="ECO:0000313" key="3">
    <source>
        <dbReference type="Proteomes" id="UP000799764"/>
    </source>
</evidence>
<evidence type="ECO:0000313" key="2">
    <source>
        <dbReference type="EMBL" id="KAF2442149.1"/>
    </source>
</evidence>